<keyword evidence="2" id="KW-0805">Transcription regulation</keyword>
<sequence length="301" mass="33853">MKNIETKWLQDFLTLAELRNFSHAAAIRNVTQPAFSRRIKSLETELGLNLIDRSKTPIELTLHGKQFKTTAQSILQQLDDEVNRLSGSSFLGRHTVRISSSHSMAISVLPKLHTCLFNPVLNTQLSVVANEVDEAVKLLIDGKCDFLFSFYEDRLQVAPYRSIHLGRSYLYCVSAVDEHGKALFDPAENDAVPSLDYTPESYMGRALQRSNRVLTQNTVCTSSMTDFIKALVMQGKGISWLPDYAIKDELAAGRLQILSAREPVPLDLYVYRYHSRLHATCEAIWSAMSKMSPIDGLLGRD</sequence>
<dbReference type="InterPro" id="IPR036390">
    <property type="entry name" value="WH_DNA-bd_sf"/>
</dbReference>
<dbReference type="GO" id="GO:0003700">
    <property type="term" value="F:DNA-binding transcription factor activity"/>
    <property type="evidence" value="ECO:0007669"/>
    <property type="project" value="InterPro"/>
</dbReference>
<dbReference type="InterPro" id="IPR036388">
    <property type="entry name" value="WH-like_DNA-bd_sf"/>
</dbReference>
<dbReference type="OrthoDB" id="6971749at2"/>
<keyword evidence="3" id="KW-0238">DNA-binding</keyword>
<name>A0A066RT38_9GAMM</name>
<dbReference type="SUPFAM" id="SSF46785">
    <property type="entry name" value="Winged helix' DNA-binding domain"/>
    <property type="match status" value="1"/>
</dbReference>
<comment type="similarity">
    <text evidence="1">Belongs to the LysR transcriptional regulatory family.</text>
</comment>
<dbReference type="PANTHER" id="PTHR30126:SF2">
    <property type="entry name" value="HTH-TYPE TRANSCRIPTIONAL REGULATOR YJIE"/>
    <property type="match status" value="1"/>
</dbReference>
<dbReference type="Proteomes" id="UP000027192">
    <property type="component" value="Unassembled WGS sequence"/>
</dbReference>
<dbReference type="CDD" id="cd05466">
    <property type="entry name" value="PBP2_LTTR_substrate"/>
    <property type="match status" value="1"/>
</dbReference>
<organism evidence="6 7">
    <name type="scientific">Photobacterium galatheae</name>
    <dbReference type="NCBI Taxonomy" id="1654360"/>
    <lineage>
        <taxon>Bacteria</taxon>
        <taxon>Pseudomonadati</taxon>
        <taxon>Pseudomonadota</taxon>
        <taxon>Gammaproteobacteria</taxon>
        <taxon>Vibrionales</taxon>
        <taxon>Vibrionaceae</taxon>
        <taxon>Photobacterium</taxon>
    </lineage>
</organism>
<dbReference type="PROSITE" id="PS50931">
    <property type="entry name" value="HTH_LYSR"/>
    <property type="match status" value="1"/>
</dbReference>
<dbReference type="InterPro" id="IPR000847">
    <property type="entry name" value="LysR_HTH_N"/>
</dbReference>
<dbReference type="RefSeq" id="WP_036747482.1">
    <property type="nucleotide sequence ID" value="NZ_JAGSGC010000021.1"/>
</dbReference>
<dbReference type="Gene3D" id="1.10.10.10">
    <property type="entry name" value="Winged helix-like DNA-binding domain superfamily/Winged helix DNA-binding domain"/>
    <property type="match status" value="1"/>
</dbReference>
<reference evidence="6 7" key="1">
    <citation type="submission" date="2014-04" db="EMBL/GenBank/DDBJ databases">
        <title>Draft genome sequence of Photobacterium halotolerans S2753: a solonamide, ngercheumicin and holomycin producer.</title>
        <authorList>
            <person name="Machado H.R."/>
            <person name="Gram L."/>
        </authorList>
    </citation>
    <scope>NUCLEOTIDE SEQUENCE [LARGE SCALE GENOMIC DNA]</scope>
    <source>
        <strain evidence="6 7">S2753</strain>
    </source>
</reference>
<keyword evidence="4" id="KW-0804">Transcription</keyword>
<keyword evidence="7" id="KW-1185">Reference proteome</keyword>
<dbReference type="GO" id="GO:0000976">
    <property type="term" value="F:transcription cis-regulatory region binding"/>
    <property type="evidence" value="ECO:0007669"/>
    <property type="project" value="TreeGrafter"/>
</dbReference>
<evidence type="ECO:0000259" key="5">
    <source>
        <dbReference type="PROSITE" id="PS50931"/>
    </source>
</evidence>
<evidence type="ECO:0000256" key="3">
    <source>
        <dbReference type="ARBA" id="ARBA00023125"/>
    </source>
</evidence>
<protein>
    <submittedName>
        <fullName evidence="6">Transcriptional regulator</fullName>
    </submittedName>
</protein>
<evidence type="ECO:0000313" key="7">
    <source>
        <dbReference type="Proteomes" id="UP000027192"/>
    </source>
</evidence>
<dbReference type="InterPro" id="IPR005119">
    <property type="entry name" value="LysR_subst-bd"/>
</dbReference>
<accession>A0A066RT38</accession>
<dbReference type="PRINTS" id="PR00039">
    <property type="entry name" value="HTHLYSR"/>
</dbReference>
<dbReference type="EMBL" id="JMIB01000001">
    <property type="protein sequence ID" value="KDM93524.1"/>
    <property type="molecule type" value="Genomic_DNA"/>
</dbReference>
<dbReference type="PANTHER" id="PTHR30126">
    <property type="entry name" value="HTH-TYPE TRANSCRIPTIONAL REGULATOR"/>
    <property type="match status" value="1"/>
</dbReference>
<dbReference type="SUPFAM" id="SSF53850">
    <property type="entry name" value="Periplasmic binding protein-like II"/>
    <property type="match status" value="1"/>
</dbReference>
<gene>
    <name evidence="6" type="ORF">EA58_00105</name>
</gene>
<dbReference type="STRING" id="1654360.EA58_00105"/>
<evidence type="ECO:0000313" key="6">
    <source>
        <dbReference type="EMBL" id="KDM93524.1"/>
    </source>
</evidence>
<comment type="caution">
    <text evidence="6">The sequence shown here is derived from an EMBL/GenBank/DDBJ whole genome shotgun (WGS) entry which is preliminary data.</text>
</comment>
<dbReference type="AlphaFoldDB" id="A0A066RT38"/>
<evidence type="ECO:0000256" key="4">
    <source>
        <dbReference type="ARBA" id="ARBA00023163"/>
    </source>
</evidence>
<dbReference type="Gene3D" id="3.40.190.10">
    <property type="entry name" value="Periplasmic binding protein-like II"/>
    <property type="match status" value="2"/>
</dbReference>
<dbReference type="Pfam" id="PF03466">
    <property type="entry name" value="LysR_substrate"/>
    <property type="match status" value="1"/>
</dbReference>
<feature type="domain" description="HTH lysR-type" evidence="5">
    <location>
        <begin position="4"/>
        <end position="61"/>
    </location>
</feature>
<evidence type="ECO:0000256" key="1">
    <source>
        <dbReference type="ARBA" id="ARBA00009437"/>
    </source>
</evidence>
<evidence type="ECO:0000256" key="2">
    <source>
        <dbReference type="ARBA" id="ARBA00023015"/>
    </source>
</evidence>
<dbReference type="Pfam" id="PF00126">
    <property type="entry name" value="HTH_1"/>
    <property type="match status" value="1"/>
</dbReference>
<proteinExistence type="inferred from homology"/>